<accession>A0A1M4S9V0</accession>
<sequence>MAKRPLSTPEPSSNGQNGNWNAEQAHHSIRESMRVLGRYLHGKEKPLRLALICFFSRGHLLIEDLPGLGKTTLAIGLAKVLGLTFGRIQCTSDLLPTDITGLSIYNKTSGLFEFHPGPIFHNIILVDEINRATPKTQSALLEAMGEKQVTAEGRTMDLPQPFFVIATQNPAEQFGTFPLPESQMDRFMMKIHIGYPHREAELEILRGGSKRRELYSVEPVMNQESVLRIQDFIRKGVIASEAILDYMMQIIEATRQSEFLAAGLSTRGALALLHTSRAHAFMEGRDYVLPEDVKAMALHVIPHRVFFREEYDHVDKKEIVRSLLEKIPVPA</sequence>
<feature type="region of interest" description="Disordered" evidence="1">
    <location>
        <begin position="1"/>
        <end position="21"/>
    </location>
</feature>
<name>A0A1M4S9V0_9BACT</name>
<evidence type="ECO:0000313" key="3">
    <source>
        <dbReference type="EMBL" id="SHE28980.1"/>
    </source>
</evidence>
<dbReference type="EMBL" id="FQVB01000003">
    <property type="protein sequence ID" value="SHE28980.1"/>
    <property type="molecule type" value="Genomic_DNA"/>
</dbReference>
<dbReference type="InterPro" id="IPR050764">
    <property type="entry name" value="CbbQ/NirQ/NorQ/GpvN"/>
</dbReference>
<dbReference type="Gene3D" id="1.10.8.80">
    <property type="entry name" value="Magnesium chelatase subunit I, C-Terminal domain"/>
    <property type="match status" value="1"/>
</dbReference>
<dbReference type="Proteomes" id="UP000184076">
    <property type="component" value="Unassembled WGS sequence"/>
</dbReference>
<dbReference type="PANTHER" id="PTHR42759:SF5">
    <property type="entry name" value="METHANOL DEHYDROGENASE REGULATOR"/>
    <property type="match status" value="1"/>
</dbReference>
<dbReference type="AlphaFoldDB" id="A0A1M4S9V0"/>
<dbReference type="Pfam" id="PF17863">
    <property type="entry name" value="AAA_lid_2"/>
    <property type="match status" value="1"/>
</dbReference>
<dbReference type="SUPFAM" id="SSF52540">
    <property type="entry name" value="P-loop containing nucleoside triphosphate hydrolases"/>
    <property type="match status" value="1"/>
</dbReference>
<dbReference type="InterPro" id="IPR027417">
    <property type="entry name" value="P-loop_NTPase"/>
</dbReference>
<dbReference type="InterPro" id="IPR041628">
    <property type="entry name" value="ChlI/MoxR_AAA_lid"/>
</dbReference>
<evidence type="ECO:0000313" key="4">
    <source>
        <dbReference type="Proteomes" id="UP000184076"/>
    </source>
</evidence>
<dbReference type="PIRSF" id="PIRSF002849">
    <property type="entry name" value="AAA_ATPase_chaperone_MoxR_prd"/>
    <property type="match status" value="1"/>
</dbReference>
<feature type="compositionally biased region" description="Polar residues" evidence="1">
    <location>
        <begin position="9"/>
        <end position="21"/>
    </location>
</feature>
<dbReference type="PANTHER" id="PTHR42759">
    <property type="entry name" value="MOXR FAMILY PROTEIN"/>
    <property type="match status" value="1"/>
</dbReference>
<dbReference type="STRING" id="1121391.SAMN02745206_00032"/>
<gene>
    <name evidence="3" type="ORF">SAMN02745206_00032</name>
</gene>
<dbReference type="SMART" id="SM00382">
    <property type="entry name" value="AAA"/>
    <property type="match status" value="1"/>
</dbReference>
<dbReference type="Pfam" id="PF07726">
    <property type="entry name" value="AAA_3"/>
    <property type="match status" value="1"/>
</dbReference>
<dbReference type="Gene3D" id="3.40.50.300">
    <property type="entry name" value="P-loop containing nucleotide triphosphate hydrolases"/>
    <property type="match status" value="1"/>
</dbReference>
<feature type="domain" description="AAA+ ATPase" evidence="2">
    <location>
        <begin position="56"/>
        <end position="197"/>
    </location>
</feature>
<dbReference type="GO" id="GO:0016887">
    <property type="term" value="F:ATP hydrolysis activity"/>
    <property type="evidence" value="ECO:0007669"/>
    <property type="project" value="InterPro"/>
</dbReference>
<protein>
    <submittedName>
        <fullName evidence="3">MoxR-like ATPase</fullName>
    </submittedName>
</protein>
<dbReference type="CDD" id="cd00009">
    <property type="entry name" value="AAA"/>
    <property type="match status" value="1"/>
</dbReference>
<organism evidence="3 4">
    <name type="scientific">Desulfacinum infernum DSM 9756</name>
    <dbReference type="NCBI Taxonomy" id="1121391"/>
    <lineage>
        <taxon>Bacteria</taxon>
        <taxon>Pseudomonadati</taxon>
        <taxon>Thermodesulfobacteriota</taxon>
        <taxon>Syntrophobacteria</taxon>
        <taxon>Syntrophobacterales</taxon>
        <taxon>Syntrophobacteraceae</taxon>
        <taxon>Desulfacinum</taxon>
    </lineage>
</organism>
<evidence type="ECO:0000256" key="1">
    <source>
        <dbReference type="SAM" id="MobiDB-lite"/>
    </source>
</evidence>
<proteinExistence type="predicted"/>
<reference evidence="4" key="1">
    <citation type="submission" date="2016-11" db="EMBL/GenBank/DDBJ databases">
        <authorList>
            <person name="Varghese N."/>
            <person name="Submissions S."/>
        </authorList>
    </citation>
    <scope>NUCLEOTIDE SEQUENCE [LARGE SCALE GENOMIC DNA]</scope>
    <source>
        <strain evidence="4">DSM 9756</strain>
    </source>
</reference>
<dbReference type="GO" id="GO:0005524">
    <property type="term" value="F:ATP binding"/>
    <property type="evidence" value="ECO:0007669"/>
    <property type="project" value="InterPro"/>
</dbReference>
<evidence type="ECO:0000259" key="2">
    <source>
        <dbReference type="SMART" id="SM00382"/>
    </source>
</evidence>
<dbReference type="InterPro" id="IPR003593">
    <property type="entry name" value="AAA+_ATPase"/>
</dbReference>
<dbReference type="InterPro" id="IPR011703">
    <property type="entry name" value="ATPase_AAA-3"/>
</dbReference>
<keyword evidence="4" id="KW-1185">Reference proteome</keyword>